<dbReference type="AlphaFoldDB" id="A0A179FYU0"/>
<comment type="caution">
    <text evidence="1">The sequence shown here is derived from an EMBL/GenBank/DDBJ whole genome shotgun (WGS) entry which is preliminary data.</text>
</comment>
<keyword evidence="2" id="KW-1185">Reference proteome</keyword>
<dbReference type="STRING" id="1380566.A0A179FYU0"/>
<evidence type="ECO:0000313" key="2">
    <source>
        <dbReference type="Proteomes" id="UP000078397"/>
    </source>
</evidence>
<dbReference type="InterPro" id="IPR046670">
    <property type="entry name" value="DUF6540"/>
</dbReference>
<reference evidence="1 2" key="1">
    <citation type="journal article" date="2016" name="PLoS Pathog.">
        <title>Biosynthesis of antibiotic leucinostatins in bio-control fungus Purpureocillium lilacinum and their inhibition on phytophthora revealed by genome mining.</title>
        <authorList>
            <person name="Wang G."/>
            <person name="Liu Z."/>
            <person name="Lin R."/>
            <person name="Li E."/>
            <person name="Mao Z."/>
            <person name="Ling J."/>
            <person name="Yang Y."/>
            <person name="Yin W.B."/>
            <person name="Xie B."/>
        </authorList>
    </citation>
    <scope>NUCLEOTIDE SEQUENCE [LARGE SCALE GENOMIC DNA]</scope>
    <source>
        <strain evidence="1">170</strain>
    </source>
</reference>
<gene>
    <name evidence="1" type="ORF">VFPPC_15554</name>
</gene>
<dbReference type="EMBL" id="LSBJ02000002">
    <property type="protein sequence ID" value="OAQ70223.1"/>
    <property type="molecule type" value="Genomic_DNA"/>
</dbReference>
<sequence>MATTRSVYLALSRQSKAQHAHFGIFIPNVDCERTTISQDYRSMSCTGTVIHVVGEPLMAGYALEFKRNFECSTEPDLEKAGPTWVCQHVQYI</sequence>
<dbReference type="Proteomes" id="UP000078397">
    <property type="component" value="Unassembled WGS sequence"/>
</dbReference>
<organism evidence="1 2">
    <name type="scientific">Pochonia chlamydosporia 170</name>
    <dbReference type="NCBI Taxonomy" id="1380566"/>
    <lineage>
        <taxon>Eukaryota</taxon>
        <taxon>Fungi</taxon>
        <taxon>Dikarya</taxon>
        <taxon>Ascomycota</taxon>
        <taxon>Pezizomycotina</taxon>
        <taxon>Sordariomycetes</taxon>
        <taxon>Hypocreomycetidae</taxon>
        <taxon>Hypocreales</taxon>
        <taxon>Clavicipitaceae</taxon>
        <taxon>Pochonia</taxon>
    </lineage>
</organism>
<name>A0A179FYU0_METCM</name>
<evidence type="ECO:0000313" key="1">
    <source>
        <dbReference type="EMBL" id="OAQ70223.1"/>
    </source>
</evidence>
<accession>A0A179FYU0</accession>
<proteinExistence type="predicted"/>
<dbReference type="RefSeq" id="XP_018146760.1">
    <property type="nucleotide sequence ID" value="XM_018293307.1"/>
</dbReference>
<dbReference type="Pfam" id="PF20174">
    <property type="entry name" value="DUF6540"/>
    <property type="match status" value="1"/>
</dbReference>
<protein>
    <submittedName>
        <fullName evidence="1">Uncharacterized protein</fullName>
    </submittedName>
</protein>
<dbReference type="OrthoDB" id="1658288at2759"/>
<dbReference type="KEGG" id="pchm:VFPPC_15554"/>
<dbReference type="GeneID" id="28857301"/>